<dbReference type="InterPro" id="IPR041468">
    <property type="entry name" value="HTH_ParB/Spo0J"/>
</dbReference>
<evidence type="ECO:0000259" key="1">
    <source>
        <dbReference type="Pfam" id="PF17762"/>
    </source>
</evidence>
<dbReference type="Gene3D" id="1.10.10.2830">
    <property type="match status" value="1"/>
</dbReference>
<feature type="domain" description="ParB/Spo0J HTH" evidence="1">
    <location>
        <begin position="58"/>
        <end position="134"/>
    </location>
</feature>
<reference evidence="2" key="1">
    <citation type="journal article" date="2023" name="Int. J. Syst. Evol. Microbiol.">
        <title>&lt;i&gt;Holtiella tumoricola&lt;/i&gt; gen. nov. sp. nov., isolated from a human clinical sample.</title>
        <authorList>
            <person name="Allen-Vercoe E."/>
            <person name="Daigneault M.C."/>
            <person name="Vancuren S.J."/>
            <person name="Cochrane K."/>
            <person name="O'Neal L.L."/>
            <person name="Sankaranarayanan K."/>
            <person name="Lawson P.A."/>
        </authorList>
    </citation>
    <scope>NUCLEOTIDE SEQUENCE</scope>
    <source>
        <strain evidence="2">CC70A</strain>
    </source>
</reference>
<protein>
    <recommendedName>
        <fullName evidence="1">ParB/Spo0J HTH domain-containing protein</fullName>
    </recommendedName>
</protein>
<dbReference type="RefSeq" id="WP_271012400.1">
    <property type="nucleotide sequence ID" value="NZ_JAQIFT010000045.1"/>
</dbReference>
<dbReference type="EMBL" id="JAQIFT010000045">
    <property type="protein sequence ID" value="MDA3732125.1"/>
    <property type="molecule type" value="Genomic_DNA"/>
</dbReference>
<sequence>MIDTNLKQRGIGNPNPIKLGRCIIELERIYGIRNGGSSFRGNQYIKEEELSNNFKAPKTQRDIANDIGMTPQMLINYKKLAESSPEIQDMLETGTIKPTVALKIITSMTEEEQEKFIKQNEVAKKEANRTNRSVRKNLLMIYEY</sequence>
<evidence type="ECO:0000313" key="3">
    <source>
        <dbReference type="Proteomes" id="UP001169242"/>
    </source>
</evidence>
<dbReference type="SUPFAM" id="SSF109709">
    <property type="entry name" value="KorB DNA-binding domain-like"/>
    <property type="match status" value="1"/>
</dbReference>
<organism evidence="2 3">
    <name type="scientific">Holtiella tumoricola</name>
    <dbReference type="NCBI Taxonomy" id="3018743"/>
    <lineage>
        <taxon>Bacteria</taxon>
        <taxon>Bacillati</taxon>
        <taxon>Bacillota</taxon>
        <taxon>Clostridia</taxon>
        <taxon>Lachnospirales</taxon>
        <taxon>Cellulosilyticaceae</taxon>
        <taxon>Holtiella</taxon>
    </lineage>
</organism>
<evidence type="ECO:0000313" key="2">
    <source>
        <dbReference type="EMBL" id="MDA3732125.1"/>
    </source>
</evidence>
<comment type="caution">
    <text evidence="2">The sequence shown here is derived from an EMBL/GenBank/DDBJ whole genome shotgun (WGS) entry which is preliminary data.</text>
</comment>
<accession>A0AA42J191</accession>
<dbReference type="Pfam" id="PF17762">
    <property type="entry name" value="HTH_ParB"/>
    <property type="match status" value="1"/>
</dbReference>
<proteinExistence type="predicted"/>
<gene>
    <name evidence="2" type="ORF">PBV87_11585</name>
</gene>
<dbReference type="AlphaFoldDB" id="A0AA42J191"/>
<keyword evidence="3" id="KW-1185">Reference proteome</keyword>
<name>A0AA42J191_9FIRM</name>
<dbReference type="Proteomes" id="UP001169242">
    <property type="component" value="Unassembled WGS sequence"/>
</dbReference>